<keyword evidence="3" id="KW-1185">Reference proteome</keyword>
<gene>
    <name evidence="2" type="ORF">AWC38_SpisGene7379</name>
</gene>
<protein>
    <recommendedName>
        <fullName evidence="4">Apple domain-containing protein</fullName>
    </recommendedName>
</protein>
<proteinExistence type="predicted"/>
<comment type="caution">
    <text evidence="2">The sequence shown here is derived from an EMBL/GenBank/DDBJ whole genome shotgun (WGS) entry which is preliminary data.</text>
</comment>
<evidence type="ECO:0000256" key="1">
    <source>
        <dbReference type="SAM" id="MobiDB-lite"/>
    </source>
</evidence>
<evidence type="ECO:0008006" key="4">
    <source>
        <dbReference type="Google" id="ProtNLM"/>
    </source>
</evidence>
<dbReference type="AlphaFoldDB" id="A0A2B4SH16"/>
<dbReference type="OrthoDB" id="5950157at2759"/>
<dbReference type="Proteomes" id="UP000225706">
    <property type="component" value="Unassembled WGS sequence"/>
</dbReference>
<dbReference type="EMBL" id="LSMT01000093">
    <property type="protein sequence ID" value="PFX27888.1"/>
    <property type="molecule type" value="Genomic_DNA"/>
</dbReference>
<organism evidence="2 3">
    <name type="scientific">Stylophora pistillata</name>
    <name type="common">Smooth cauliflower coral</name>
    <dbReference type="NCBI Taxonomy" id="50429"/>
    <lineage>
        <taxon>Eukaryota</taxon>
        <taxon>Metazoa</taxon>
        <taxon>Cnidaria</taxon>
        <taxon>Anthozoa</taxon>
        <taxon>Hexacorallia</taxon>
        <taxon>Scleractinia</taxon>
        <taxon>Astrocoeniina</taxon>
        <taxon>Pocilloporidae</taxon>
        <taxon>Stylophora</taxon>
    </lineage>
</organism>
<accession>A0A2B4SH16</accession>
<feature type="compositionally biased region" description="Basic and acidic residues" evidence="1">
    <location>
        <begin position="456"/>
        <end position="465"/>
    </location>
</feature>
<evidence type="ECO:0000313" key="2">
    <source>
        <dbReference type="EMBL" id="PFX27888.1"/>
    </source>
</evidence>
<feature type="region of interest" description="Disordered" evidence="1">
    <location>
        <begin position="429"/>
        <end position="465"/>
    </location>
</feature>
<sequence>MEGEKISVIENDIKTTCQVLSDVSIMVKRQKESFVLLGQTIEGTIQSLHDSHSGSRPECVYGGEDKTIAILTKKGQEPLCTSSESSVKGQKYTTGESCREIFKRDSSSPGGIYTINIGNITWKTTCKMRGFSACGDGVWELVMKVRNRKQLFHYDSPLWTSQASNKSVKEVGGIKLPSYWLRNFTRICVTMTFGPNAPTNYTTMVVNYTGQSLYYVMNEDLKKTWPVDASIITTPPSINTKCLVKGLNMPGLFPWQTFHYDSPHWTSQASYVSAEKEGAFKLPGYWLRNFTRICVIMNFGANPSINHTAIVVDYIGQSLYSVMNKGIQKTWPEDMSSITTPINIDKSCLEKGLNMHGSSPWMIKSRVGVASRPKKCALPYMRIKSRHRKSEYLHIEYPSSVLLIFTITTQTRAAVRKISILMTKGQEPSYLPGAERSKGSKNGSGDKKAKRALQRHGTDESGDTRKIVLEKVPILTNQELSSSSAEKGQTFSKDTSCRDILKRDSSSSSSNGFYNVTTVNITWKTRCGMQSIPRCGIGARGLIMKVTRGQVAIVANNRHDSSDSTTTNGDNGSRLVLEVGEVIGRLKENEKLNHQISEESETETKKKVILEKSKFAYDSNEWTSQAPYGKVDVKGELKLPGYWLSNSTKTCVTITGNPYAPNYTAILLNYTARPLYSALHEGINLTWPVDLYNFTAQPNINEHCFVKGLNIVGPQPWQIKSRVGLAPGVSHSEKEPSLAPNVYDEFSCALLCSSSDECQYGLFEKDSKSCSLINAKPGLSQRRSDERESRKMLLEKLRSPHCTSLNKCNSEGHQGNYSTKPASCSDIQLTNSQAPNGFYDITVGNDTWTTRCRMTGIHNCGERAWTMVMRVRRTKNTFIYDSPQWDSKMPYQGIGGGIENKLPGYWLNPFRKLCVSMNFQRGATINMLMKVNSANSLYSLLDMGVRTTLSESTFVIQPWTPQNISTSCLVRGFNIRGTKQWAMKSRVGVQSQTTNCNPPYIVRGVGIGLHGSDVSCGEIHVNKDLSTKVFPATCGVYVQ</sequence>
<name>A0A2B4SH16_STYPI</name>
<evidence type="ECO:0000313" key="3">
    <source>
        <dbReference type="Proteomes" id="UP000225706"/>
    </source>
</evidence>
<reference evidence="3" key="1">
    <citation type="journal article" date="2017" name="bioRxiv">
        <title>Comparative analysis of the genomes of Stylophora pistillata and Acropora digitifera provides evidence for extensive differences between species of corals.</title>
        <authorList>
            <person name="Voolstra C.R."/>
            <person name="Li Y."/>
            <person name="Liew Y.J."/>
            <person name="Baumgarten S."/>
            <person name="Zoccola D."/>
            <person name="Flot J.-F."/>
            <person name="Tambutte S."/>
            <person name="Allemand D."/>
            <person name="Aranda M."/>
        </authorList>
    </citation>
    <scope>NUCLEOTIDE SEQUENCE [LARGE SCALE GENOMIC DNA]</scope>
</reference>